<gene>
    <name evidence="1" type="ORF">DPCES_4264</name>
</gene>
<dbReference type="EMBL" id="LK996017">
    <property type="protein sequence ID" value="CDX04150.1"/>
    <property type="molecule type" value="Genomic_DNA"/>
</dbReference>
<evidence type="ECO:0000313" key="1">
    <source>
        <dbReference type="EMBL" id="CDX04150.1"/>
    </source>
</evidence>
<organism evidence="1">
    <name type="scientific">Desulfitobacterium hafniense</name>
    <name type="common">Desulfitobacterium frappieri</name>
    <dbReference type="NCBI Taxonomy" id="49338"/>
    <lineage>
        <taxon>Bacteria</taxon>
        <taxon>Bacillati</taxon>
        <taxon>Bacillota</taxon>
        <taxon>Clostridia</taxon>
        <taxon>Eubacteriales</taxon>
        <taxon>Desulfitobacteriaceae</taxon>
        <taxon>Desulfitobacterium</taxon>
    </lineage>
</organism>
<dbReference type="Pfam" id="PF10844">
    <property type="entry name" value="DUF2577"/>
    <property type="match status" value="1"/>
</dbReference>
<name>A0A098B6Y9_DESHA</name>
<accession>A0A098B6Y9</accession>
<dbReference type="RefSeq" id="WP_144676475.1">
    <property type="nucleotide sequence ID" value="NZ_LK996017.1"/>
</dbReference>
<reference evidence="1" key="1">
    <citation type="submission" date="2014-07" db="EMBL/GenBank/DDBJ databases">
        <authorList>
            <person name="Hornung V.Bastian."/>
        </authorList>
    </citation>
    <scope>NUCLEOTIDE SEQUENCE</scope>
    <source>
        <strain evidence="1">PCE-S</strain>
    </source>
</reference>
<proteinExistence type="predicted"/>
<dbReference type="InterPro" id="IPR022555">
    <property type="entry name" value="DUF2577"/>
</dbReference>
<protein>
    <recommendedName>
        <fullName evidence="2">DUF2577 domain-containing protein</fullName>
    </recommendedName>
</protein>
<sequence length="119" mass="13076">MSSLLDLIKAAGSDAVDASNPVNILFGEILTVHPLSVKVDQRFILPADFLIVPERMSKYEVDLQHTHQYTDDGSTSNTSEALTQRIVIRSGLAPGDRVLMLRVQGGQRYVILDKVVVSL</sequence>
<dbReference type="AlphaFoldDB" id="A0A098B6Y9"/>
<evidence type="ECO:0008006" key="2">
    <source>
        <dbReference type="Google" id="ProtNLM"/>
    </source>
</evidence>
<dbReference type="PATRIC" id="fig|49338.4.peg.4592"/>